<keyword evidence="4" id="KW-1185">Reference proteome</keyword>
<dbReference type="InterPro" id="IPR000863">
    <property type="entry name" value="Sulfotransferase_dom"/>
</dbReference>
<dbReference type="EMBL" id="JACDTQ010002445">
    <property type="protein sequence ID" value="KAF5918504.1"/>
    <property type="molecule type" value="Genomic_DNA"/>
</dbReference>
<gene>
    <name evidence="3" type="ORF">HPG69_018288</name>
</gene>
<protein>
    <recommendedName>
        <fullName evidence="1">Sulfotransferase</fullName>
        <ecNumber evidence="1">2.8.2.-</ecNumber>
    </recommendedName>
</protein>
<proteinExistence type="inferred from homology"/>
<comment type="similarity">
    <text evidence="1">Belongs to the sulfotransferase 1 family.</text>
</comment>
<feature type="domain" description="Sulfotransferase" evidence="2">
    <location>
        <begin position="91"/>
        <end position="133"/>
    </location>
</feature>
<dbReference type="Proteomes" id="UP000551758">
    <property type="component" value="Unassembled WGS sequence"/>
</dbReference>
<dbReference type="InterPro" id="IPR027417">
    <property type="entry name" value="P-loop_NTPase"/>
</dbReference>
<reference evidence="3 4" key="1">
    <citation type="journal article" date="2020" name="Mol. Biol. Evol.">
        <title>Interspecific Gene Flow and the Evolution of Specialization in Black and White Rhinoceros.</title>
        <authorList>
            <person name="Moodley Y."/>
            <person name="Westbury M.V."/>
            <person name="Russo I.M."/>
            <person name="Gopalakrishnan S."/>
            <person name="Rakotoarivelo A."/>
            <person name="Olsen R.A."/>
            <person name="Prost S."/>
            <person name="Tunstall T."/>
            <person name="Ryder O.A."/>
            <person name="Dalen L."/>
            <person name="Bruford M.W."/>
        </authorList>
    </citation>
    <scope>NUCLEOTIDE SEQUENCE [LARGE SCALE GENOMIC DNA]</scope>
    <source>
        <strain evidence="3">SBR-YM</strain>
        <tissue evidence="3">Skin</tissue>
    </source>
</reference>
<keyword evidence="1" id="KW-0808">Transferase</keyword>
<evidence type="ECO:0000313" key="4">
    <source>
        <dbReference type="Proteomes" id="UP000551758"/>
    </source>
</evidence>
<dbReference type="AlphaFoldDB" id="A0A7J7ESD7"/>
<evidence type="ECO:0000256" key="1">
    <source>
        <dbReference type="RuleBase" id="RU361155"/>
    </source>
</evidence>
<name>A0A7J7ESD7_DICBM</name>
<dbReference type="Pfam" id="PF00685">
    <property type="entry name" value="Sulfotransfer_1"/>
    <property type="match status" value="1"/>
</dbReference>
<feature type="non-terminal residue" evidence="3">
    <location>
        <position position="133"/>
    </location>
</feature>
<sequence length="133" mass="15777">MSDQYVWLKGIPLPALTFIPEALREEWETFVFKDEDVVILTYPKSVDEWSAFYMPDNGQCSGGIELWPDAIYIQRKGFSQALTQKDECPERVIYLIRNPRDILVAGYFFYRISNFIKKPELLEEYFEWFIQGN</sequence>
<dbReference type="GO" id="GO:0008146">
    <property type="term" value="F:sulfotransferase activity"/>
    <property type="evidence" value="ECO:0007669"/>
    <property type="project" value="InterPro"/>
</dbReference>
<dbReference type="SUPFAM" id="SSF52540">
    <property type="entry name" value="P-loop containing nucleoside triphosphate hydrolases"/>
    <property type="match status" value="1"/>
</dbReference>
<evidence type="ECO:0000259" key="2">
    <source>
        <dbReference type="Pfam" id="PF00685"/>
    </source>
</evidence>
<comment type="caution">
    <text evidence="3">The sequence shown here is derived from an EMBL/GenBank/DDBJ whole genome shotgun (WGS) entry which is preliminary data.</text>
</comment>
<dbReference type="EC" id="2.8.2.-" evidence="1"/>
<accession>A0A7J7ESD7</accession>
<evidence type="ECO:0000313" key="3">
    <source>
        <dbReference type="EMBL" id="KAF5918504.1"/>
    </source>
</evidence>
<organism evidence="3 4">
    <name type="scientific">Diceros bicornis minor</name>
    <name type="common">South-central black rhinoceros</name>
    <dbReference type="NCBI Taxonomy" id="77932"/>
    <lineage>
        <taxon>Eukaryota</taxon>
        <taxon>Metazoa</taxon>
        <taxon>Chordata</taxon>
        <taxon>Craniata</taxon>
        <taxon>Vertebrata</taxon>
        <taxon>Euteleostomi</taxon>
        <taxon>Mammalia</taxon>
        <taxon>Eutheria</taxon>
        <taxon>Laurasiatheria</taxon>
        <taxon>Perissodactyla</taxon>
        <taxon>Rhinocerotidae</taxon>
        <taxon>Diceros</taxon>
    </lineage>
</organism>
<dbReference type="Gene3D" id="3.40.50.300">
    <property type="entry name" value="P-loop containing nucleotide triphosphate hydrolases"/>
    <property type="match status" value="1"/>
</dbReference>